<evidence type="ECO:0000313" key="3">
    <source>
        <dbReference type="EMBL" id="OES43546.1"/>
    </source>
</evidence>
<dbReference type="NCBIfam" id="TIGR00177">
    <property type="entry name" value="molyb_syn"/>
    <property type="match status" value="1"/>
</dbReference>
<dbReference type="EMBL" id="MAMP01000024">
    <property type="protein sequence ID" value="OES43546.1"/>
    <property type="molecule type" value="Genomic_DNA"/>
</dbReference>
<dbReference type="SUPFAM" id="SSF53218">
    <property type="entry name" value="Molybdenum cofactor biosynthesis proteins"/>
    <property type="match status" value="1"/>
</dbReference>
<reference evidence="3 4" key="1">
    <citation type="submission" date="2016-06" db="EMBL/GenBank/DDBJ databases">
        <title>Domibacillus iocasae genome sequencing.</title>
        <authorList>
            <person name="Verma A."/>
            <person name="Pal Y."/>
            <person name="Ojha A.K."/>
            <person name="Krishnamurthi S."/>
        </authorList>
    </citation>
    <scope>NUCLEOTIDE SEQUENCE [LARGE SCALE GENOMIC DNA]</scope>
    <source>
        <strain evidence="3 4">DSM 29979</strain>
    </source>
</reference>
<dbReference type="InterPro" id="IPR008136">
    <property type="entry name" value="CinA_C"/>
</dbReference>
<dbReference type="Gene3D" id="3.40.980.10">
    <property type="entry name" value="MoaB/Mog-like domain"/>
    <property type="match status" value="1"/>
</dbReference>
<keyword evidence="4" id="KW-1185">Reference proteome</keyword>
<dbReference type="SMART" id="SM00852">
    <property type="entry name" value="MoCF_biosynth"/>
    <property type="match status" value="1"/>
</dbReference>
<dbReference type="OrthoDB" id="9801454at2"/>
<dbReference type="PIRSF" id="PIRSF006728">
    <property type="entry name" value="CinA"/>
    <property type="match status" value="1"/>
</dbReference>
<dbReference type="Pfam" id="PF18146">
    <property type="entry name" value="CinA_KH"/>
    <property type="match status" value="1"/>
</dbReference>
<evidence type="ECO:0000313" key="4">
    <source>
        <dbReference type="Proteomes" id="UP000095658"/>
    </source>
</evidence>
<dbReference type="NCBIfam" id="TIGR00199">
    <property type="entry name" value="PncC_domain"/>
    <property type="match status" value="1"/>
</dbReference>
<dbReference type="NCBIfam" id="NF001813">
    <property type="entry name" value="PRK00549.1"/>
    <property type="match status" value="1"/>
</dbReference>
<dbReference type="RefSeq" id="WP_069939334.1">
    <property type="nucleotide sequence ID" value="NZ_MAMP01000024.1"/>
</dbReference>
<comment type="caution">
    <text evidence="3">The sequence shown here is derived from an EMBL/GenBank/DDBJ whole genome shotgun (WGS) entry which is preliminary data.</text>
</comment>
<dbReference type="AlphaFoldDB" id="A0A1E7DKD8"/>
<dbReference type="Pfam" id="PF02464">
    <property type="entry name" value="CinA"/>
    <property type="match status" value="1"/>
</dbReference>
<dbReference type="InterPro" id="IPR036425">
    <property type="entry name" value="MoaB/Mog-like_dom_sf"/>
</dbReference>
<accession>A0A1E7DKD8</accession>
<dbReference type="STRING" id="1714016.BA724_10585"/>
<dbReference type="InterPro" id="IPR036653">
    <property type="entry name" value="CinA-like_C"/>
</dbReference>
<gene>
    <name evidence="1" type="primary">cinA</name>
    <name evidence="3" type="ORF">BA724_10585</name>
</gene>
<protein>
    <recommendedName>
        <fullName evidence="1">Putative competence-damage inducible protein</fullName>
    </recommendedName>
</protein>
<dbReference type="Proteomes" id="UP000095658">
    <property type="component" value="Unassembled WGS sequence"/>
</dbReference>
<feature type="domain" description="MoaB/Mog" evidence="2">
    <location>
        <begin position="4"/>
        <end position="170"/>
    </location>
</feature>
<dbReference type="SUPFAM" id="SSF142433">
    <property type="entry name" value="CinA-like"/>
    <property type="match status" value="1"/>
</dbReference>
<dbReference type="Gene3D" id="3.90.950.20">
    <property type="entry name" value="CinA-like"/>
    <property type="match status" value="1"/>
</dbReference>
<dbReference type="PANTHER" id="PTHR13939:SF0">
    <property type="entry name" value="NMN AMIDOHYDROLASE-LIKE PROTEIN YFAY"/>
    <property type="match status" value="1"/>
</dbReference>
<dbReference type="NCBIfam" id="TIGR00200">
    <property type="entry name" value="cinA_nterm"/>
    <property type="match status" value="1"/>
</dbReference>
<dbReference type="PANTHER" id="PTHR13939">
    <property type="entry name" value="NICOTINAMIDE-NUCLEOTIDE AMIDOHYDROLASE PNCC"/>
    <property type="match status" value="1"/>
</dbReference>
<dbReference type="InterPro" id="IPR041424">
    <property type="entry name" value="CinA_KH"/>
</dbReference>
<proteinExistence type="inferred from homology"/>
<dbReference type="InterPro" id="IPR050101">
    <property type="entry name" value="CinA"/>
</dbReference>
<organism evidence="3 4">
    <name type="scientific">Domibacillus iocasae</name>
    <dbReference type="NCBI Taxonomy" id="1714016"/>
    <lineage>
        <taxon>Bacteria</taxon>
        <taxon>Bacillati</taxon>
        <taxon>Bacillota</taxon>
        <taxon>Bacilli</taxon>
        <taxon>Bacillales</taxon>
        <taxon>Bacillaceae</taxon>
        <taxon>Domibacillus</taxon>
    </lineage>
</organism>
<comment type="similarity">
    <text evidence="1">Belongs to the CinA family.</text>
</comment>
<dbReference type="CDD" id="cd00885">
    <property type="entry name" value="cinA"/>
    <property type="match status" value="1"/>
</dbReference>
<dbReference type="Pfam" id="PF00994">
    <property type="entry name" value="MoCF_biosynth"/>
    <property type="match status" value="1"/>
</dbReference>
<name>A0A1E7DKD8_9BACI</name>
<dbReference type="InterPro" id="IPR001453">
    <property type="entry name" value="MoaB/Mog_dom"/>
</dbReference>
<evidence type="ECO:0000256" key="1">
    <source>
        <dbReference type="HAMAP-Rule" id="MF_00226"/>
    </source>
</evidence>
<dbReference type="Gene3D" id="3.30.70.2860">
    <property type="match status" value="1"/>
</dbReference>
<dbReference type="InterPro" id="IPR008135">
    <property type="entry name" value="Competence-induced_CinA"/>
</dbReference>
<sequence>MNAEIIAVGSELLLGQITNTNARFLSQHLAEIGVNIYYHTVVGDNEAQLEDAVILAQKRADLIIFSGGLGPTKDDLTKETIARLIGTTLEYNEEALQSIEAYFAKTGRIMTENNKKQALVIKDSIILKNDNGMAPGMFAKADGTYYMLLPGPPREMQPMFLNYGRPEILKTMEKVERIESRVLRFFGIGESALETEIDDILMKQANPTIAPLAGDGEVILRITAKHESPDEAFRLIQQAEEEILERVGAFFYGYEDTTIAAELAAKLKEKQVTIAAAESLTGGLFLGELTAIPGTSAFVKGGVVCYTNEVKEQVLHVNKETLDARGAVSAECAKELAQNVRKLCDAHIGISFTGVAGPDKLEGQEPGTVFLAIAFEGKETIVHPLKMAGSRAGIRKRTVKYGCHYLLQLLD</sequence>
<evidence type="ECO:0000259" key="2">
    <source>
        <dbReference type="SMART" id="SM00852"/>
    </source>
</evidence>
<dbReference type="HAMAP" id="MF_00226_B">
    <property type="entry name" value="CinA_B"/>
    <property type="match status" value="1"/>
</dbReference>